<keyword evidence="2" id="KW-1185">Reference proteome</keyword>
<evidence type="ECO:0000313" key="2">
    <source>
        <dbReference type="Proteomes" id="UP000037035"/>
    </source>
</evidence>
<dbReference type="Proteomes" id="UP000037035">
    <property type="component" value="Unassembled WGS sequence"/>
</dbReference>
<dbReference type="EMBL" id="LAVV01007924">
    <property type="protein sequence ID" value="KNZ54313.1"/>
    <property type="molecule type" value="Genomic_DNA"/>
</dbReference>
<organism evidence="1 2">
    <name type="scientific">Puccinia sorghi</name>
    <dbReference type="NCBI Taxonomy" id="27349"/>
    <lineage>
        <taxon>Eukaryota</taxon>
        <taxon>Fungi</taxon>
        <taxon>Dikarya</taxon>
        <taxon>Basidiomycota</taxon>
        <taxon>Pucciniomycotina</taxon>
        <taxon>Pucciniomycetes</taxon>
        <taxon>Pucciniales</taxon>
        <taxon>Pucciniaceae</taxon>
        <taxon>Puccinia</taxon>
    </lineage>
</organism>
<dbReference type="VEuPathDB" id="FungiDB:VP01_2980g2"/>
<proteinExistence type="predicted"/>
<sequence length="108" mass="11679">MPQLLRQVEAHLGSSKCGKHEVAWVVIAISTMRNKTLQPGAPPLDSIHDTTCLPSKAFLKPASNKFSIWADVSIQLAIGTCHLESDGNGAAVLRLKKLFQVGYGKINL</sequence>
<comment type="caution">
    <text evidence="1">The sequence shown here is derived from an EMBL/GenBank/DDBJ whole genome shotgun (WGS) entry which is preliminary data.</text>
</comment>
<protein>
    <submittedName>
        <fullName evidence="1">Uncharacterized protein</fullName>
    </submittedName>
</protein>
<feature type="non-terminal residue" evidence="1">
    <location>
        <position position="108"/>
    </location>
</feature>
<reference evidence="1 2" key="1">
    <citation type="submission" date="2015-08" db="EMBL/GenBank/DDBJ databases">
        <title>Next Generation Sequencing and Analysis of the Genome of Puccinia sorghi L Schw, the Causal Agent of Maize Common Rust.</title>
        <authorList>
            <person name="Rochi L."/>
            <person name="Burguener G."/>
            <person name="Darino M."/>
            <person name="Turjanski A."/>
            <person name="Kreff E."/>
            <person name="Dieguez M.J."/>
            <person name="Sacco F."/>
        </authorList>
    </citation>
    <scope>NUCLEOTIDE SEQUENCE [LARGE SCALE GENOMIC DNA]</scope>
    <source>
        <strain evidence="1 2">RO10H11247</strain>
    </source>
</reference>
<dbReference type="AlphaFoldDB" id="A0A0L6V0J3"/>
<accession>A0A0L6V0J3</accession>
<dbReference type="OrthoDB" id="2408877at2759"/>
<evidence type="ECO:0000313" key="1">
    <source>
        <dbReference type="EMBL" id="KNZ54313.1"/>
    </source>
</evidence>
<name>A0A0L6V0J3_9BASI</name>
<gene>
    <name evidence="1" type="ORF">VP01_2980g2</name>
</gene>